<feature type="domain" description="B12-binding" evidence="3">
    <location>
        <begin position="171"/>
        <end position="293"/>
    </location>
</feature>
<evidence type="ECO:0000313" key="4">
    <source>
        <dbReference type="EMBL" id="SDI64842.1"/>
    </source>
</evidence>
<dbReference type="Proteomes" id="UP000183255">
    <property type="component" value="Unassembled WGS sequence"/>
</dbReference>
<dbReference type="GO" id="GO:0003677">
    <property type="term" value="F:DNA binding"/>
    <property type="evidence" value="ECO:0007669"/>
    <property type="project" value="UniProtKB-KW"/>
</dbReference>
<dbReference type="CDD" id="cd00093">
    <property type="entry name" value="HTH_XRE"/>
    <property type="match status" value="1"/>
</dbReference>
<reference evidence="4 5" key="1">
    <citation type="submission" date="2016-10" db="EMBL/GenBank/DDBJ databases">
        <authorList>
            <person name="de Groot N.N."/>
        </authorList>
    </citation>
    <scope>NUCLEOTIDE SEQUENCE [LARGE SCALE GENOMIC DNA]</scope>
    <source>
        <strain evidence="4 5">CGMCC 1.5058</strain>
    </source>
</reference>
<dbReference type="InterPro" id="IPR001387">
    <property type="entry name" value="Cro/C1-type_HTH"/>
</dbReference>
<dbReference type="Gene3D" id="1.10.260.40">
    <property type="entry name" value="lambda repressor-like DNA-binding domains"/>
    <property type="match status" value="1"/>
</dbReference>
<dbReference type="Pfam" id="PF02310">
    <property type="entry name" value="B12-binding"/>
    <property type="match status" value="1"/>
</dbReference>
<dbReference type="PANTHER" id="PTHR46558">
    <property type="entry name" value="TRACRIPTIONAL REGULATORY PROTEIN-RELATED-RELATED"/>
    <property type="match status" value="1"/>
</dbReference>
<organism evidence="4 5">
    <name type="scientific">Proteiniclasticum ruminis</name>
    <dbReference type="NCBI Taxonomy" id="398199"/>
    <lineage>
        <taxon>Bacteria</taxon>
        <taxon>Bacillati</taxon>
        <taxon>Bacillota</taxon>
        <taxon>Clostridia</taxon>
        <taxon>Eubacteriales</taxon>
        <taxon>Clostridiaceae</taxon>
        <taxon>Proteiniclasticum</taxon>
    </lineage>
</organism>
<dbReference type="InterPro" id="IPR010982">
    <property type="entry name" value="Lambda_DNA-bd_dom_sf"/>
</dbReference>
<dbReference type="Pfam" id="PF01381">
    <property type="entry name" value="HTH_3"/>
    <property type="match status" value="1"/>
</dbReference>
<dbReference type="AlphaFoldDB" id="A0A1G8MAC2"/>
<dbReference type="Pfam" id="PF02607">
    <property type="entry name" value="B12-binding_2"/>
    <property type="match status" value="1"/>
</dbReference>
<dbReference type="Gene3D" id="3.40.50.280">
    <property type="entry name" value="Cobalamin-binding domain"/>
    <property type="match status" value="1"/>
</dbReference>
<dbReference type="CDD" id="cd02065">
    <property type="entry name" value="B12-binding_like"/>
    <property type="match status" value="1"/>
</dbReference>
<dbReference type="EMBL" id="FNDZ01000003">
    <property type="protein sequence ID" value="SDI64842.1"/>
    <property type="molecule type" value="Genomic_DNA"/>
</dbReference>
<dbReference type="InterPro" id="IPR036594">
    <property type="entry name" value="Meth_synthase_dom"/>
</dbReference>
<dbReference type="SMART" id="SM00530">
    <property type="entry name" value="HTH_XRE"/>
    <property type="match status" value="1"/>
</dbReference>
<proteinExistence type="predicted"/>
<dbReference type="PANTHER" id="PTHR46558:SF11">
    <property type="entry name" value="HTH-TYPE TRANSCRIPTIONAL REGULATOR XRE"/>
    <property type="match status" value="1"/>
</dbReference>
<evidence type="ECO:0000256" key="1">
    <source>
        <dbReference type="ARBA" id="ARBA00023125"/>
    </source>
</evidence>
<evidence type="ECO:0000259" key="2">
    <source>
        <dbReference type="PROSITE" id="PS50943"/>
    </source>
</evidence>
<gene>
    <name evidence="4" type="ORF">SAMN05421804_103329</name>
</gene>
<dbReference type="GO" id="GO:0046872">
    <property type="term" value="F:metal ion binding"/>
    <property type="evidence" value="ECO:0007669"/>
    <property type="project" value="InterPro"/>
</dbReference>
<dbReference type="PROSITE" id="PS51332">
    <property type="entry name" value="B12_BINDING"/>
    <property type="match status" value="1"/>
</dbReference>
<dbReference type="RefSeq" id="WP_051651526.1">
    <property type="nucleotide sequence ID" value="NZ_FNDZ01000003.1"/>
</dbReference>
<sequence>MSNEFSSRIKELRKKYGMTQKDVASALGIGQTTIANYENGTRVPDLSKVSEIADLYKVSVDYLLGRDDQLVRKEVESKGPEDSKDYPYELYMKSLLEGDKKMVRKILLHLLKKGVPSKVIYHDYIERSLKETGELWEKGEMPIWKEHFISEISLENMALVKRRKFQEGDGERPILLLTPGAEQHHIGLKMVGDILESNGHNVMYLGNMIPTDNIVQAIKDKKPYAIILSVTMPYHIDSAKLLIDVIKQKFGTKTPTIIIGGRAFLNVGNVATETGADVYCQSVEEVERNLKRI</sequence>
<dbReference type="InterPro" id="IPR006158">
    <property type="entry name" value="Cobalamin-bd"/>
</dbReference>
<feature type="domain" description="HTH cro/C1-type" evidence="2">
    <location>
        <begin position="9"/>
        <end position="63"/>
    </location>
</feature>
<evidence type="ECO:0000259" key="3">
    <source>
        <dbReference type="PROSITE" id="PS51332"/>
    </source>
</evidence>
<dbReference type="PROSITE" id="PS50943">
    <property type="entry name" value="HTH_CROC1"/>
    <property type="match status" value="1"/>
</dbReference>
<dbReference type="SUPFAM" id="SSF52242">
    <property type="entry name" value="Cobalamin (vitamin B12)-binding domain"/>
    <property type="match status" value="1"/>
</dbReference>
<dbReference type="InterPro" id="IPR036724">
    <property type="entry name" value="Cobalamin-bd_sf"/>
</dbReference>
<dbReference type="SUPFAM" id="SSF47413">
    <property type="entry name" value="lambda repressor-like DNA-binding domains"/>
    <property type="match status" value="1"/>
</dbReference>
<dbReference type="Gene3D" id="1.10.1240.10">
    <property type="entry name" value="Methionine synthase domain"/>
    <property type="match status" value="1"/>
</dbReference>
<name>A0A1G8MAC2_9CLOT</name>
<keyword evidence="1" id="KW-0238">DNA-binding</keyword>
<accession>A0A1G8MAC2</accession>
<dbReference type="GO" id="GO:0031419">
    <property type="term" value="F:cobalamin binding"/>
    <property type="evidence" value="ECO:0007669"/>
    <property type="project" value="InterPro"/>
</dbReference>
<protein>
    <submittedName>
        <fullName evidence="4">Methanogenic corrinoid protein MtbC1</fullName>
    </submittedName>
</protein>
<dbReference type="InterPro" id="IPR003759">
    <property type="entry name" value="Cbl-bd_cap"/>
</dbReference>
<evidence type="ECO:0000313" key="5">
    <source>
        <dbReference type="Proteomes" id="UP000183255"/>
    </source>
</evidence>